<dbReference type="PANTHER" id="PTHR21556:SF2">
    <property type="entry name" value="TRESLIN"/>
    <property type="match status" value="1"/>
</dbReference>
<reference evidence="5" key="2">
    <citation type="submission" date="2025-08" db="UniProtKB">
        <authorList>
            <consortium name="Ensembl"/>
        </authorList>
    </citation>
    <scope>IDENTIFICATION</scope>
</reference>
<dbReference type="GO" id="GO:0010212">
    <property type="term" value="P:response to ionizing radiation"/>
    <property type="evidence" value="ECO:0007669"/>
    <property type="project" value="InterPro"/>
</dbReference>
<keyword evidence="6" id="KW-1185">Reference proteome</keyword>
<dbReference type="PANTHER" id="PTHR21556">
    <property type="entry name" value="TRESLIN"/>
    <property type="match status" value="1"/>
</dbReference>
<dbReference type="Proteomes" id="UP000018468">
    <property type="component" value="Linkage group LG3"/>
</dbReference>
<feature type="compositionally biased region" description="Low complexity" evidence="1">
    <location>
        <begin position="1032"/>
        <end position="1042"/>
    </location>
</feature>
<evidence type="ECO:0000313" key="6">
    <source>
        <dbReference type="Proteomes" id="UP000018468"/>
    </source>
</evidence>
<dbReference type="Pfam" id="PF21855">
    <property type="entry name" value="Treslin_STD"/>
    <property type="match status" value="1"/>
</dbReference>
<feature type="region of interest" description="Disordered" evidence="1">
    <location>
        <begin position="1477"/>
        <end position="1546"/>
    </location>
</feature>
<name>W5ND50_LEPOC</name>
<feature type="compositionally biased region" description="Polar residues" evidence="1">
    <location>
        <begin position="1347"/>
        <end position="1377"/>
    </location>
</feature>
<feature type="region of interest" description="Disordered" evidence="1">
    <location>
        <begin position="829"/>
        <end position="878"/>
    </location>
</feature>
<dbReference type="EMBL" id="AHAT01004846">
    <property type="status" value="NOT_ANNOTATED_CDS"/>
    <property type="molecule type" value="Genomic_DNA"/>
</dbReference>
<feature type="region of interest" description="Disordered" evidence="1">
    <location>
        <begin position="1633"/>
        <end position="1697"/>
    </location>
</feature>
<sequence length="1888" mass="206976">MVSFNLVFVIDISDRGNNRSGDGGVHIRPHLLKQGVLKILLYFGCRFGFEKVRWGYKFYDVHGGRCIVSRASDFKELRDKTFEDFEGEFQEKLEEKRVRNTAAAPGNSLINPVRSVHTVLKETLLDFQWDRPDITSPTKIALRPRRRLRAESKMTPHLTLAEEDLSGKSQNILFLVSACPRSRGEVEEFLTRPGACGEPRKELAERILPRALQEMVAQNKVVLHWVDATVNSHVCRPADHTGCELVSEVLRQVGGSVLPLDALLWLSEPGKSGLGGPAQSWDHKRPLARGGREAVFPLDSSLSCLLSSEQLYRVAFPSQTGVLQWQCTGKESKSCAVSLEPMSLRQRVLPSSVNITLHGVLSEWSAPALGGLSLEGWVLHDSRDPAETAAESLFLQLLNELSSQALHMFAEVEGSDQGPPCTAVLSPLSASTGLLTVLQPQLASAQGLVLQGATEPSSELPDIVASVLNHVYDFVEDRAEGCPEEEGGGVPEWAQQELSCSSLPAAGLVEGWFPLSDQAGVTSNLVESLRLLQAVPDEVEQGAGGSSTAELELMGCLSELYQGETTEDSAKRKGSRGGAPPTPVRQKMKTMSRSLQMLNVAWLNVRAQQSQAEGPQASERGAAKPGKRRSGERSRASHRSALLDFKTEEELLCHLKETYQKAVSEEGSSLVTQVQNLLTLIKSFLKPTGQDSEANCTQFVQKNLLKSSKTIREQYGNTQDIEAKIRECQMQVLLRLEMCKQFPTLLSDSVRLEQLVEEVTDVLRILSLTKDPAYLTKFLEDEVLAVYMSSIPGVLGDMYYSLGTQLPERLMAVLPTDFFSDESMAQESISPATSQLSGVPSSASNGAGQLEDLRNRLAKKKRSGVLTRTQSMSDASQSFRQIEMPRKSMRRESSKSCVSVEQICQAQPPPPKEVVQEVTKVRRNLFNQETLSPTKRARMPRSQSVSAVEGSRNKRSKEMVLDNRTLLTKKVTETPLHKQVSNRLLHRQMKGRKLDTADVCIVEESPVKPASVANLRRSPRINRLTLSRRHSSSFYSSSQPRSRNLERIHSSSQLSESKADIVDVHTVRSPVRLLFGAVQSPGCTSSLRSRERRSAGMEILESGESEGFETPRKSPRSFAKSSGHTPRKSPVVVLESEETGRKLRGSPFRSPVRRSLVMATPQKNSPYDTKLKTPVKSVADAISPARTLPSRSPSRTPRKSLSVSWSPSPQKVPESPCHPTRSSPRLLKTPKRFSSPQKSPNVRDTSKGLSRTPQKQSSQRKGNSPKSTVLSGPSVGHQLDVFEENMKTPQKKTPPKNLLSAAQHFACSRGSPDRWFEMEAVTHVKTRTTPKKSTFHLSVCDSESRVEANNQTPCKMSENILPSSPLKCQSDTQQPTGDSDDISALKPKAAVKCDSLEHEQKGSICTPLSQSSQADPGQHSYPVWLDSSQASTGTSGSFATTEEESIDISEATVMKTELSGGIKMNISYARKPSRSSEVVEFKSEQPHVPSSASRPSYGFRWTPDRQQREAAARLGSPEGAPKFSTPQGSRRSGQRRKPASPSAASYEVELEMQASGLPKLKFKRTDSFSAREAGAEASLRGANRQCPGTESPLPCCSRHKDTGYVSPALCTHGTPAKTTPGKGVQTYICQSCTPTRHPASTPSPLDAGELASWTPSPQSRGRSTPENLNSWPRRKRAGSGVTAGREKCIKEDPVTEEPEDMKLLEDLELEAGGPAQGLLLVKGQEGEILSSREMLGLRSRKRGSSEAFTPEKEETHKKVKKPVLSQSEDSDILFPDQQSPHFVALHESAVSSDLIKVYSTCFLSAMTPPSSKARKPVSASGLLALTQSPLLYKGKTPSSNKKSDARGESELETCAQKRGPEEQELSPFDKGASCKAAGRSHSRKRLLP</sequence>
<dbReference type="Pfam" id="PF15292">
    <property type="entry name" value="Treslin_M"/>
    <property type="match status" value="1"/>
</dbReference>
<feature type="domain" description="Treslin STD" evidence="4">
    <location>
        <begin position="649"/>
        <end position="802"/>
    </location>
</feature>
<feature type="region of interest" description="Disordered" evidence="1">
    <location>
        <begin position="1739"/>
        <end position="1766"/>
    </location>
</feature>
<dbReference type="GeneTree" id="ENSGT00390000005222"/>
<feature type="region of interest" description="Disordered" evidence="1">
    <location>
        <begin position="609"/>
        <end position="639"/>
    </location>
</feature>
<feature type="region of interest" description="Disordered" evidence="1">
    <location>
        <begin position="564"/>
        <end position="589"/>
    </location>
</feature>
<feature type="region of interest" description="Disordered" evidence="1">
    <location>
        <begin position="1346"/>
        <end position="1383"/>
    </location>
</feature>
<reference evidence="6" key="1">
    <citation type="submission" date="2011-12" db="EMBL/GenBank/DDBJ databases">
        <title>The Draft Genome of Lepisosteus oculatus.</title>
        <authorList>
            <consortium name="The Broad Institute Genome Assembly &amp; Analysis Group"/>
            <consortium name="Computational R&amp;D Group"/>
            <consortium name="and Sequencing Platform"/>
            <person name="Di Palma F."/>
            <person name="Alfoldi J."/>
            <person name="Johnson J."/>
            <person name="Berlin A."/>
            <person name="Gnerre S."/>
            <person name="Jaffe D."/>
            <person name="MacCallum I."/>
            <person name="Young S."/>
            <person name="Walker B.J."/>
            <person name="Lander E.S."/>
            <person name="Lindblad-Toh K."/>
        </authorList>
    </citation>
    <scope>NUCLEOTIDE SEQUENCE [LARGE SCALE GENOMIC DNA]</scope>
</reference>
<dbReference type="InterPro" id="IPR026153">
    <property type="entry name" value="Treslin"/>
</dbReference>
<dbReference type="Bgee" id="ENSLOCG00000015077">
    <property type="expression patterns" value="Expressed in ovary and 10 other cell types or tissues"/>
</dbReference>
<evidence type="ECO:0000259" key="3">
    <source>
        <dbReference type="Pfam" id="PF21854"/>
    </source>
</evidence>
<protein>
    <submittedName>
        <fullName evidence="5">TOPBP1 interacting checkpoint and replication regulator</fullName>
    </submittedName>
</protein>
<dbReference type="GO" id="GO:0005634">
    <property type="term" value="C:nucleus"/>
    <property type="evidence" value="ECO:0007669"/>
    <property type="project" value="InterPro"/>
</dbReference>
<feature type="compositionally biased region" description="Low complexity" evidence="1">
    <location>
        <begin position="1183"/>
        <end position="1202"/>
    </location>
</feature>
<feature type="compositionally biased region" description="Polar residues" evidence="1">
    <location>
        <begin position="829"/>
        <end position="847"/>
    </location>
</feature>
<dbReference type="InterPro" id="IPR032746">
    <property type="entry name" value="Treslin_M"/>
</dbReference>
<accession>W5ND50</accession>
<feature type="region of interest" description="Disordered" evidence="1">
    <location>
        <begin position="1406"/>
        <end position="1444"/>
    </location>
</feature>
<feature type="compositionally biased region" description="Low complexity" evidence="1">
    <location>
        <begin position="1427"/>
        <end position="1440"/>
    </location>
</feature>
<feature type="region of interest" description="Disordered" evidence="1">
    <location>
        <begin position="1829"/>
        <end position="1888"/>
    </location>
</feature>
<feature type="compositionally biased region" description="Polar residues" evidence="1">
    <location>
        <begin position="1633"/>
        <end position="1643"/>
    </location>
</feature>
<feature type="compositionally biased region" description="Basic and acidic residues" evidence="1">
    <location>
        <begin position="1684"/>
        <end position="1693"/>
    </location>
</feature>
<reference evidence="5" key="3">
    <citation type="submission" date="2025-09" db="UniProtKB">
        <authorList>
            <consortium name="Ensembl"/>
        </authorList>
    </citation>
    <scope>IDENTIFICATION</scope>
</reference>
<dbReference type="GO" id="GO:0006260">
    <property type="term" value="P:DNA replication"/>
    <property type="evidence" value="ECO:0007669"/>
    <property type="project" value="InterPro"/>
</dbReference>
<feature type="region of interest" description="Disordered" evidence="1">
    <location>
        <begin position="1082"/>
        <end position="1298"/>
    </location>
</feature>
<evidence type="ECO:0000259" key="4">
    <source>
        <dbReference type="Pfam" id="PF21855"/>
    </source>
</evidence>
<dbReference type="InterPro" id="IPR053920">
    <property type="entry name" value="Treslin_STD"/>
</dbReference>
<feature type="compositionally biased region" description="Basic residues" evidence="1">
    <location>
        <begin position="1878"/>
        <end position="1888"/>
    </location>
</feature>
<dbReference type="Pfam" id="PF21854">
    <property type="entry name" value="Treslin_N"/>
    <property type="match status" value="1"/>
</dbReference>
<feature type="compositionally biased region" description="Polar residues" evidence="1">
    <location>
        <begin position="866"/>
        <end position="878"/>
    </location>
</feature>
<feature type="compositionally biased region" description="Basic and acidic residues" evidence="1">
    <location>
        <begin position="1502"/>
        <end position="1511"/>
    </location>
</feature>
<feature type="compositionally biased region" description="Polar residues" evidence="1">
    <location>
        <begin position="1653"/>
        <end position="1670"/>
    </location>
</feature>
<proteinExistence type="predicted"/>
<evidence type="ECO:0000313" key="5">
    <source>
        <dbReference type="Ensembl" id="ENSLOCP00000018559.1"/>
    </source>
</evidence>
<evidence type="ECO:0000259" key="2">
    <source>
        <dbReference type="Pfam" id="PF15292"/>
    </source>
</evidence>
<dbReference type="HOGENOM" id="CLU_241727_0_0_1"/>
<dbReference type="GO" id="GO:0033314">
    <property type="term" value="P:mitotic DNA replication checkpoint signaling"/>
    <property type="evidence" value="ECO:0007669"/>
    <property type="project" value="InterPro"/>
</dbReference>
<feature type="compositionally biased region" description="Polar residues" evidence="1">
    <location>
        <begin position="1406"/>
        <end position="1415"/>
    </location>
</feature>
<feature type="domain" description="Treslin M" evidence="2">
    <location>
        <begin position="295"/>
        <end position="438"/>
    </location>
</feature>
<organism evidence="5 6">
    <name type="scientific">Lepisosteus oculatus</name>
    <name type="common">Spotted gar</name>
    <dbReference type="NCBI Taxonomy" id="7918"/>
    <lineage>
        <taxon>Eukaryota</taxon>
        <taxon>Metazoa</taxon>
        <taxon>Chordata</taxon>
        <taxon>Craniata</taxon>
        <taxon>Vertebrata</taxon>
        <taxon>Euteleostomi</taxon>
        <taxon>Actinopterygii</taxon>
        <taxon>Neopterygii</taxon>
        <taxon>Holostei</taxon>
        <taxon>Semionotiformes</taxon>
        <taxon>Lepisosteidae</taxon>
        <taxon>Lepisosteus</taxon>
    </lineage>
</organism>
<dbReference type="Ensembl" id="ENSLOCT00000018591.1">
    <property type="protein sequence ID" value="ENSLOCP00000018559.1"/>
    <property type="gene ID" value="ENSLOCG00000015077.1"/>
</dbReference>
<evidence type="ECO:0000256" key="1">
    <source>
        <dbReference type="SAM" id="MobiDB-lite"/>
    </source>
</evidence>
<feature type="region of interest" description="Disordered" evidence="1">
    <location>
        <begin position="1029"/>
        <end position="1058"/>
    </location>
</feature>
<feature type="region of interest" description="Disordered" evidence="1">
    <location>
        <begin position="934"/>
        <end position="954"/>
    </location>
</feature>
<feature type="domain" description="Treslin N-terminal" evidence="3">
    <location>
        <begin position="30"/>
        <end position="214"/>
    </location>
</feature>
<feature type="compositionally biased region" description="Polar residues" evidence="1">
    <location>
        <begin position="1232"/>
        <end position="1271"/>
    </location>
</feature>
<dbReference type="InterPro" id="IPR053919">
    <property type="entry name" value="Treslin_N"/>
</dbReference>